<comment type="caution">
    <text evidence="1">The sequence shown here is derived from an EMBL/GenBank/DDBJ whole genome shotgun (WGS) entry which is preliminary data.</text>
</comment>
<accession>A0ABU9LRM9</accession>
<proteinExistence type="predicted"/>
<protein>
    <recommendedName>
        <fullName evidence="3">Cyclase</fullName>
    </recommendedName>
</protein>
<evidence type="ECO:0008006" key="3">
    <source>
        <dbReference type="Google" id="ProtNLM"/>
    </source>
</evidence>
<evidence type="ECO:0000313" key="2">
    <source>
        <dbReference type="Proteomes" id="UP001479606"/>
    </source>
</evidence>
<dbReference type="RefSeq" id="WP_342296159.1">
    <property type="nucleotide sequence ID" value="NZ_JBCEVZ010000005.1"/>
</dbReference>
<dbReference type="EMBL" id="JBCEVZ010000005">
    <property type="protein sequence ID" value="MEL5993339.1"/>
    <property type="molecule type" value="Genomic_DNA"/>
</dbReference>
<reference evidence="1 2" key="1">
    <citation type="journal article" date="2018" name="Arch. Microbiol.">
        <title>Hymenobacter segetis sp. nov., isolated from soil.</title>
        <authorList>
            <person name="Ten L.N."/>
            <person name="Lim S.J."/>
            <person name="Kim B.O."/>
            <person name="Kang I.K."/>
            <person name="Jung H.Y."/>
        </authorList>
    </citation>
    <scope>NUCLEOTIDE SEQUENCE [LARGE SCALE GENOMIC DNA]</scope>
    <source>
        <strain evidence="1 2">S7-3-11</strain>
    </source>
</reference>
<name>A0ABU9LRM9_9BACT</name>
<dbReference type="Proteomes" id="UP001479606">
    <property type="component" value="Unassembled WGS sequence"/>
</dbReference>
<sequence>MVPTPIHTHLSHEVEDFATWKQHFDAGADLRDKHGIKIHGVYQAHDNPNMVTVHGEMASPESLQNFMADPQAAETMQTAGVKGRPDMKLLRRHS</sequence>
<keyword evidence="2" id="KW-1185">Reference proteome</keyword>
<gene>
    <name evidence="1" type="ORF">AAFH49_03910</name>
</gene>
<evidence type="ECO:0000313" key="1">
    <source>
        <dbReference type="EMBL" id="MEL5993339.1"/>
    </source>
</evidence>
<organism evidence="1 2">
    <name type="scientific">Hymenobacter segetis</name>
    <dbReference type="NCBI Taxonomy" id="2025509"/>
    <lineage>
        <taxon>Bacteria</taxon>
        <taxon>Pseudomonadati</taxon>
        <taxon>Bacteroidota</taxon>
        <taxon>Cytophagia</taxon>
        <taxon>Cytophagales</taxon>
        <taxon>Hymenobacteraceae</taxon>
        <taxon>Hymenobacter</taxon>
    </lineage>
</organism>